<reference evidence="2" key="1">
    <citation type="submission" date="2020-08" db="EMBL/GenBank/DDBJ databases">
        <title>Multicomponent nature underlies the extraordinary mechanical properties of spider dragline silk.</title>
        <authorList>
            <person name="Kono N."/>
            <person name="Nakamura H."/>
            <person name="Mori M."/>
            <person name="Yoshida Y."/>
            <person name="Ohtoshi R."/>
            <person name="Malay A.D."/>
            <person name="Moran D.A.P."/>
            <person name="Tomita M."/>
            <person name="Numata K."/>
            <person name="Arakawa K."/>
        </authorList>
    </citation>
    <scope>NUCLEOTIDE SEQUENCE</scope>
</reference>
<dbReference type="Proteomes" id="UP000887013">
    <property type="component" value="Unassembled WGS sequence"/>
</dbReference>
<keyword evidence="3" id="KW-1185">Reference proteome</keyword>
<gene>
    <name evidence="2" type="ORF">NPIL_620201</name>
</gene>
<accession>A0A8X6UPN6</accession>
<evidence type="ECO:0000313" key="3">
    <source>
        <dbReference type="Proteomes" id="UP000887013"/>
    </source>
</evidence>
<sequence>MAEFLINNPTKPCYTSIDHILYIRFQEFLILIVLSLGPQNEERYEIADPANPDQVLGTYHISALKDYHEPGVERDTGPVASLRKRGRPKKLPPGSKPRRQRNQRGSL</sequence>
<organism evidence="2 3">
    <name type="scientific">Nephila pilipes</name>
    <name type="common">Giant wood spider</name>
    <name type="synonym">Nephila maculata</name>
    <dbReference type="NCBI Taxonomy" id="299642"/>
    <lineage>
        <taxon>Eukaryota</taxon>
        <taxon>Metazoa</taxon>
        <taxon>Ecdysozoa</taxon>
        <taxon>Arthropoda</taxon>
        <taxon>Chelicerata</taxon>
        <taxon>Arachnida</taxon>
        <taxon>Araneae</taxon>
        <taxon>Araneomorphae</taxon>
        <taxon>Entelegynae</taxon>
        <taxon>Araneoidea</taxon>
        <taxon>Nephilidae</taxon>
        <taxon>Nephila</taxon>
    </lineage>
</organism>
<feature type="compositionally biased region" description="Basic residues" evidence="1">
    <location>
        <begin position="82"/>
        <end position="107"/>
    </location>
</feature>
<name>A0A8X6UPN6_NEPPI</name>
<feature type="compositionally biased region" description="Basic and acidic residues" evidence="1">
    <location>
        <begin position="67"/>
        <end position="76"/>
    </location>
</feature>
<comment type="caution">
    <text evidence="2">The sequence shown here is derived from an EMBL/GenBank/DDBJ whole genome shotgun (WGS) entry which is preliminary data.</text>
</comment>
<evidence type="ECO:0000256" key="1">
    <source>
        <dbReference type="SAM" id="MobiDB-lite"/>
    </source>
</evidence>
<evidence type="ECO:0000313" key="2">
    <source>
        <dbReference type="EMBL" id="GFU30804.1"/>
    </source>
</evidence>
<proteinExistence type="predicted"/>
<dbReference type="EMBL" id="BMAW01129528">
    <property type="protein sequence ID" value="GFU30804.1"/>
    <property type="molecule type" value="Genomic_DNA"/>
</dbReference>
<feature type="region of interest" description="Disordered" evidence="1">
    <location>
        <begin position="67"/>
        <end position="107"/>
    </location>
</feature>
<dbReference type="AlphaFoldDB" id="A0A8X6UPN6"/>
<protein>
    <submittedName>
        <fullName evidence="2">Uncharacterized protein</fullName>
    </submittedName>
</protein>